<gene>
    <name evidence="2" type="primary">Cni-F08G12.8</name>
    <name evidence="2" type="synonym">Cnig_chr_X.g23212</name>
    <name evidence="2" type="ORF">B9Z55_023212</name>
</gene>
<evidence type="ECO:0000313" key="2">
    <source>
        <dbReference type="EMBL" id="PIC16694.1"/>
    </source>
</evidence>
<dbReference type="AlphaFoldDB" id="A0A2G5SNM4"/>
<accession>A0A2G5SNM4</accession>
<organism evidence="2 3">
    <name type="scientific">Caenorhabditis nigoni</name>
    <dbReference type="NCBI Taxonomy" id="1611254"/>
    <lineage>
        <taxon>Eukaryota</taxon>
        <taxon>Metazoa</taxon>
        <taxon>Ecdysozoa</taxon>
        <taxon>Nematoda</taxon>
        <taxon>Chromadorea</taxon>
        <taxon>Rhabditida</taxon>
        <taxon>Rhabditina</taxon>
        <taxon>Rhabditomorpha</taxon>
        <taxon>Rhabditoidea</taxon>
        <taxon>Rhabditidae</taxon>
        <taxon>Peloderinae</taxon>
        <taxon>Caenorhabditis</taxon>
    </lineage>
</organism>
<feature type="chain" id="PRO_5013599674" evidence="1">
    <location>
        <begin position="23"/>
        <end position="67"/>
    </location>
</feature>
<keyword evidence="1" id="KW-0732">Signal</keyword>
<evidence type="ECO:0000256" key="1">
    <source>
        <dbReference type="SAM" id="SignalP"/>
    </source>
</evidence>
<dbReference type="Proteomes" id="UP000230233">
    <property type="component" value="Chromosome X"/>
</dbReference>
<reference evidence="3" key="1">
    <citation type="submission" date="2017-10" db="EMBL/GenBank/DDBJ databases">
        <title>Rapid genome shrinkage in a self-fertile nematode reveals novel sperm competition proteins.</title>
        <authorList>
            <person name="Yin D."/>
            <person name="Schwarz E.M."/>
            <person name="Thomas C.G."/>
            <person name="Felde R.L."/>
            <person name="Korf I.F."/>
            <person name="Cutter A.D."/>
            <person name="Schartner C.M."/>
            <person name="Ralston E.J."/>
            <person name="Meyer B.J."/>
            <person name="Haag E.S."/>
        </authorList>
    </citation>
    <scope>NUCLEOTIDE SEQUENCE [LARGE SCALE GENOMIC DNA]</scope>
    <source>
        <strain evidence="3">JU1422</strain>
    </source>
</reference>
<dbReference type="OrthoDB" id="5777784at2759"/>
<name>A0A2G5SNM4_9PELO</name>
<protein>
    <submittedName>
        <fullName evidence="2">Uncharacterized protein</fullName>
    </submittedName>
</protein>
<comment type="caution">
    <text evidence="2">The sequence shown here is derived from an EMBL/GenBank/DDBJ whole genome shotgun (WGS) entry which is preliminary data.</text>
</comment>
<proteinExistence type="predicted"/>
<keyword evidence="3" id="KW-1185">Reference proteome</keyword>
<dbReference type="STRING" id="1611254.A0A2G5SNM4"/>
<evidence type="ECO:0000313" key="3">
    <source>
        <dbReference type="Proteomes" id="UP000230233"/>
    </source>
</evidence>
<sequence length="67" mass="7681">MRFLLGLLIAIFAFAASSPIHGIWNNLPAPPQKRVYGFYNYLPKEEDDRDKRNTIILLSPPGEDYSE</sequence>
<dbReference type="EMBL" id="PDUG01000006">
    <property type="protein sequence ID" value="PIC16694.1"/>
    <property type="molecule type" value="Genomic_DNA"/>
</dbReference>
<feature type="signal peptide" evidence="1">
    <location>
        <begin position="1"/>
        <end position="22"/>
    </location>
</feature>